<keyword evidence="2" id="KW-0442">Lipid degradation</keyword>
<evidence type="ECO:0000256" key="1">
    <source>
        <dbReference type="ARBA" id="ARBA00022801"/>
    </source>
</evidence>
<dbReference type="PANTHER" id="PTHR10272:SF0">
    <property type="entry name" value="PLATELET-ACTIVATING FACTOR ACETYLHYDROLASE"/>
    <property type="match status" value="1"/>
</dbReference>
<comment type="caution">
    <text evidence="5">The sequence shown here is derived from an EMBL/GenBank/DDBJ whole genome shotgun (WGS) entry which is preliminary data.</text>
</comment>
<dbReference type="Gene3D" id="3.40.50.1820">
    <property type="entry name" value="alpha/beta hydrolase"/>
    <property type="match status" value="1"/>
</dbReference>
<protein>
    <submittedName>
        <fullName evidence="5">Hydrolase</fullName>
    </submittedName>
</protein>
<reference evidence="5 6" key="1">
    <citation type="submission" date="2021-06" db="EMBL/GenBank/DDBJ databases">
        <title>Actinoplanes lichenicola sp. nov., and Actinoplanes ovalisporus sp. nov., isolated from lichen in Thailand.</title>
        <authorList>
            <person name="Saeng-In P."/>
            <person name="Kanchanasin P."/>
            <person name="Yuki M."/>
            <person name="Kudo T."/>
            <person name="Ohkuma M."/>
            <person name="Phongsopitanun W."/>
            <person name="Tanasupawat S."/>
        </authorList>
    </citation>
    <scope>NUCLEOTIDE SEQUENCE [LARGE SCALE GENOMIC DNA]</scope>
    <source>
        <strain evidence="5 6">NBRC 110975</strain>
    </source>
</reference>
<dbReference type="PANTHER" id="PTHR10272">
    <property type="entry name" value="PLATELET-ACTIVATING FACTOR ACETYLHYDROLASE"/>
    <property type="match status" value="1"/>
</dbReference>
<dbReference type="GO" id="GO:0016787">
    <property type="term" value="F:hydrolase activity"/>
    <property type="evidence" value="ECO:0007669"/>
    <property type="project" value="UniProtKB-KW"/>
</dbReference>
<keyword evidence="4" id="KW-0732">Signal</keyword>
<organism evidence="5 6">
    <name type="scientific">Paractinoplanes bogorensis</name>
    <dbReference type="NCBI Taxonomy" id="1610840"/>
    <lineage>
        <taxon>Bacteria</taxon>
        <taxon>Bacillati</taxon>
        <taxon>Actinomycetota</taxon>
        <taxon>Actinomycetes</taxon>
        <taxon>Micromonosporales</taxon>
        <taxon>Micromonosporaceae</taxon>
        <taxon>Paractinoplanes</taxon>
    </lineage>
</organism>
<keyword evidence="1 5" id="KW-0378">Hydrolase</keyword>
<sequence>MRIIALALAATLAAGQPAPVATTGQAAPVATAGQAAPVAADVRLTLPAPTGHDRIGTVSLHLVDASRGDPWVPAEKRRELMAQIWYPAATVDGYRRADWVTPGIAAKLAPPGSGFTVPVTDGHIGAPAAPGRRPVVLFSPGLGMERTTATALVEDLASHGFVVVTIDHTHDANFVEFPDGRIATLALPVPTDETQEKAMLAKALAVRVADTRFVLDTLTAIARGRGPSVPRGLPRALDLNRVAMVGHSMGGATAAETMRVDRRVRAGLNLDGTFFGRVLDTGLDRPFLMLGAATGDDGTWTRMWTKLRGPRHWLELQNTRHLSFTDLQTLLPQMNTPAEQAEPLIGTIDGDRSIAVQRPYVRAFLDRYLRHRPGTLLTGPSPAYPEMRFPH</sequence>
<dbReference type="Pfam" id="PF03403">
    <property type="entry name" value="PAF-AH_p_II"/>
    <property type="match status" value="1"/>
</dbReference>
<keyword evidence="3" id="KW-0443">Lipid metabolism</keyword>
<feature type="signal peptide" evidence="4">
    <location>
        <begin position="1"/>
        <end position="20"/>
    </location>
</feature>
<name>A0ABS5Z5Z1_9ACTN</name>
<accession>A0ABS5Z5Z1</accession>
<dbReference type="RefSeq" id="WP_215796026.1">
    <property type="nucleotide sequence ID" value="NZ_JAHKKG010000023.1"/>
</dbReference>
<dbReference type="SUPFAM" id="SSF53474">
    <property type="entry name" value="alpha/beta-Hydrolases"/>
    <property type="match status" value="1"/>
</dbReference>
<evidence type="ECO:0000313" key="6">
    <source>
        <dbReference type="Proteomes" id="UP001519654"/>
    </source>
</evidence>
<gene>
    <name evidence="5" type="ORF">KOI35_45550</name>
</gene>
<evidence type="ECO:0000256" key="4">
    <source>
        <dbReference type="SAM" id="SignalP"/>
    </source>
</evidence>
<feature type="chain" id="PRO_5046700460" evidence="4">
    <location>
        <begin position="21"/>
        <end position="391"/>
    </location>
</feature>
<evidence type="ECO:0000256" key="2">
    <source>
        <dbReference type="ARBA" id="ARBA00022963"/>
    </source>
</evidence>
<proteinExistence type="predicted"/>
<evidence type="ECO:0000313" key="5">
    <source>
        <dbReference type="EMBL" id="MBU2670791.1"/>
    </source>
</evidence>
<dbReference type="Proteomes" id="UP001519654">
    <property type="component" value="Unassembled WGS sequence"/>
</dbReference>
<dbReference type="EMBL" id="JAHKKG010000023">
    <property type="protein sequence ID" value="MBU2670791.1"/>
    <property type="molecule type" value="Genomic_DNA"/>
</dbReference>
<keyword evidence="6" id="KW-1185">Reference proteome</keyword>
<evidence type="ECO:0000256" key="3">
    <source>
        <dbReference type="ARBA" id="ARBA00023098"/>
    </source>
</evidence>
<dbReference type="InterPro" id="IPR029058">
    <property type="entry name" value="AB_hydrolase_fold"/>
</dbReference>